<evidence type="ECO:0000313" key="2">
    <source>
        <dbReference type="EMBL" id="KAG8540553.1"/>
    </source>
</evidence>
<dbReference type="AlphaFoldDB" id="A0AAV6Z3P8"/>
<proteinExistence type="predicted"/>
<accession>A0AAV6Z3P8</accession>
<name>A0AAV6Z3P8_ENGPU</name>
<evidence type="ECO:0000256" key="1">
    <source>
        <dbReference type="SAM" id="MobiDB-lite"/>
    </source>
</evidence>
<evidence type="ECO:0008006" key="4">
    <source>
        <dbReference type="Google" id="ProtNLM"/>
    </source>
</evidence>
<comment type="caution">
    <text evidence="2">The sequence shown here is derived from an EMBL/GenBank/DDBJ whole genome shotgun (WGS) entry which is preliminary data.</text>
</comment>
<evidence type="ECO:0000313" key="3">
    <source>
        <dbReference type="Proteomes" id="UP000824782"/>
    </source>
</evidence>
<protein>
    <recommendedName>
        <fullName evidence="4">AIG1-type G domain-containing protein</fullName>
    </recommendedName>
</protein>
<organism evidence="2 3">
    <name type="scientific">Engystomops pustulosus</name>
    <name type="common">Tungara frog</name>
    <name type="synonym">Physalaemus pustulosus</name>
    <dbReference type="NCBI Taxonomy" id="76066"/>
    <lineage>
        <taxon>Eukaryota</taxon>
        <taxon>Metazoa</taxon>
        <taxon>Chordata</taxon>
        <taxon>Craniata</taxon>
        <taxon>Vertebrata</taxon>
        <taxon>Euteleostomi</taxon>
        <taxon>Amphibia</taxon>
        <taxon>Batrachia</taxon>
        <taxon>Anura</taxon>
        <taxon>Neobatrachia</taxon>
        <taxon>Hyloidea</taxon>
        <taxon>Leptodactylidae</taxon>
        <taxon>Leiuperinae</taxon>
        <taxon>Engystomops</taxon>
    </lineage>
</organism>
<dbReference type="EMBL" id="WNYA01010076">
    <property type="protein sequence ID" value="KAG8540553.1"/>
    <property type="molecule type" value="Genomic_DNA"/>
</dbReference>
<reference evidence="2" key="1">
    <citation type="thesis" date="2020" institute="ProQuest LLC" country="789 East Eisenhower Parkway, Ann Arbor, MI, USA">
        <title>Comparative Genomics and Chromosome Evolution.</title>
        <authorList>
            <person name="Mudd A.B."/>
        </authorList>
    </citation>
    <scope>NUCLEOTIDE SEQUENCE</scope>
    <source>
        <strain evidence="2">237g6f4</strain>
        <tissue evidence="2">Blood</tissue>
    </source>
</reference>
<feature type="region of interest" description="Disordered" evidence="1">
    <location>
        <begin position="123"/>
        <end position="167"/>
    </location>
</feature>
<feature type="non-terminal residue" evidence="2">
    <location>
        <position position="1"/>
    </location>
</feature>
<gene>
    <name evidence="2" type="ORF">GDO81_019057</name>
</gene>
<sequence>SVKTDITPEYREELKFLLHTALKLTGVFPIVVLTHKTAGSLTATEGIFRDFGVDRIFSFENYTQEDHMKTRGKHEELLKFLCEVIKDVQFRVEKIPRDPVKETAERRKLVLNYIHEADLRAKKREEEKQKAKEKAEREKVLRQQEEARRRQREREEQEQQENLRRIRDEQERIRAVDRARQEAEIQTQLEAQRKKGGKKKFLNLF</sequence>
<dbReference type="Proteomes" id="UP000824782">
    <property type="component" value="Unassembled WGS sequence"/>
</dbReference>
<keyword evidence="3" id="KW-1185">Reference proteome</keyword>